<dbReference type="AlphaFoldDB" id="A0ABD1GWX7"/>
<dbReference type="EMBL" id="JBEAFC010000007">
    <property type="protein sequence ID" value="KAL1548661.1"/>
    <property type="molecule type" value="Genomic_DNA"/>
</dbReference>
<proteinExistence type="predicted"/>
<keyword evidence="3" id="KW-1185">Reference proteome</keyword>
<gene>
    <name evidence="2" type="ORF">AAHA92_16866</name>
</gene>
<feature type="region of interest" description="Disordered" evidence="1">
    <location>
        <begin position="1"/>
        <end position="71"/>
    </location>
</feature>
<sequence>MCTNIGTGSSSSLGDCGETEETPTLASETPQMLDDVGALAMEIAESPNLNTAKPPKPNLKRKQRKKTKDVGEILTESKSKFDPEHFHYCKYYNDKFDLDKNGNSTSNGQNCDFTNADSVAVVEEFNLLDVDSLKPSNAEAIICTRDWLFGEKAIKREIPTNDLAEDFLNVDDEPQTGSSMT</sequence>
<feature type="compositionally biased region" description="Polar residues" evidence="1">
    <location>
        <begin position="1"/>
        <end position="13"/>
    </location>
</feature>
<organism evidence="2 3">
    <name type="scientific">Salvia divinorum</name>
    <name type="common">Maria pastora</name>
    <name type="synonym">Diviner's sage</name>
    <dbReference type="NCBI Taxonomy" id="28513"/>
    <lineage>
        <taxon>Eukaryota</taxon>
        <taxon>Viridiplantae</taxon>
        <taxon>Streptophyta</taxon>
        <taxon>Embryophyta</taxon>
        <taxon>Tracheophyta</taxon>
        <taxon>Spermatophyta</taxon>
        <taxon>Magnoliopsida</taxon>
        <taxon>eudicotyledons</taxon>
        <taxon>Gunneridae</taxon>
        <taxon>Pentapetalae</taxon>
        <taxon>asterids</taxon>
        <taxon>lamiids</taxon>
        <taxon>Lamiales</taxon>
        <taxon>Lamiaceae</taxon>
        <taxon>Nepetoideae</taxon>
        <taxon>Mentheae</taxon>
        <taxon>Salviinae</taxon>
        <taxon>Salvia</taxon>
        <taxon>Salvia subgen. Calosphace</taxon>
    </lineage>
</organism>
<dbReference type="Proteomes" id="UP001567538">
    <property type="component" value="Unassembled WGS sequence"/>
</dbReference>
<accession>A0ABD1GWX7</accession>
<evidence type="ECO:0000313" key="3">
    <source>
        <dbReference type="Proteomes" id="UP001567538"/>
    </source>
</evidence>
<comment type="caution">
    <text evidence="2">The sequence shown here is derived from an EMBL/GenBank/DDBJ whole genome shotgun (WGS) entry which is preliminary data.</text>
</comment>
<evidence type="ECO:0000256" key="1">
    <source>
        <dbReference type="SAM" id="MobiDB-lite"/>
    </source>
</evidence>
<name>A0ABD1GWX7_SALDI</name>
<feature type="compositionally biased region" description="Basic residues" evidence="1">
    <location>
        <begin position="58"/>
        <end position="67"/>
    </location>
</feature>
<evidence type="ECO:0000313" key="2">
    <source>
        <dbReference type="EMBL" id="KAL1548661.1"/>
    </source>
</evidence>
<reference evidence="2 3" key="1">
    <citation type="submission" date="2024-06" db="EMBL/GenBank/DDBJ databases">
        <title>A chromosome level genome sequence of Diviner's sage (Salvia divinorum).</title>
        <authorList>
            <person name="Ford S.A."/>
            <person name="Ro D.-K."/>
            <person name="Ness R.W."/>
            <person name="Phillips M.A."/>
        </authorList>
    </citation>
    <scope>NUCLEOTIDE SEQUENCE [LARGE SCALE GENOMIC DNA]</scope>
    <source>
        <strain evidence="2">SAF-2024a</strain>
        <tissue evidence="2">Leaf</tissue>
    </source>
</reference>
<protein>
    <submittedName>
        <fullName evidence="2">Zinc finger BED domain-containing protein RICESLEEPER 2-like</fullName>
    </submittedName>
</protein>